<gene>
    <name evidence="1" type="ORF">E4U43_001128</name>
</gene>
<dbReference type="GO" id="GO:0005544">
    <property type="term" value="F:calcium-dependent phospholipid binding"/>
    <property type="evidence" value="ECO:0007669"/>
    <property type="project" value="InterPro"/>
</dbReference>
<evidence type="ECO:0008006" key="3">
    <source>
        <dbReference type="Google" id="ProtNLM"/>
    </source>
</evidence>
<dbReference type="Gene3D" id="1.10.220.10">
    <property type="entry name" value="Annexin"/>
    <property type="match status" value="1"/>
</dbReference>
<dbReference type="OrthoDB" id="2134400at2759"/>
<reference evidence="1" key="1">
    <citation type="journal article" date="2020" name="bioRxiv">
        <title>Whole genome comparisons of ergot fungi reveals the divergence and evolution of species within the genus Claviceps are the result of varying mechanisms driving genome evolution and host range expansion.</title>
        <authorList>
            <person name="Wyka S.A."/>
            <person name="Mondo S.J."/>
            <person name="Liu M."/>
            <person name="Dettman J."/>
            <person name="Nalam V."/>
            <person name="Broders K.D."/>
        </authorList>
    </citation>
    <scope>NUCLEOTIDE SEQUENCE</scope>
    <source>
        <strain evidence="1">CCC 602</strain>
    </source>
</reference>
<dbReference type="InterPro" id="IPR037104">
    <property type="entry name" value="Annexin_sf"/>
</dbReference>
<keyword evidence="2" id="KW-1185">Reference proteome</keyword>
<dbReference type="Proteomes" id="UP000748025">
    <property type="component" value="Unassembled WGS sequence"/>
</dbReference>
<name>A0A9P7N918_9HYPO</name>
<dbReference type="EMBL" id="SRPW01001354">
    <property type="protein sequence ID" value="KAG6002368.1"/>
    <property type="molecule type" value="Genomic_DNA"/>
</dbReference>
<sequence>GELLAHILNGVINKPVRDALLLNHALTASRKDGLRRELLISRLVRFHWDPLHMQAVKKAYRERYGVDLSEAVREGTRGQWGKFCRELCIVRMPERVEIIH</sequence>
<comment type="caution">
    <text evidence="1">The sequence shown here is derived from an EMBL/GenBank/DDBJ whole genome shotgun (WGS) entry which is preliminary data.</text>
</comment>
<evidence type="ECO:0000313" key="2">
    <source>
        <dbReference type="Proteomes" id="UP000748025"/>
    </source>
</evidence>
<evidence type="ECO:0000313" key="1">
    <source>
        <dbReference type="EMBL" id="KAG6002368.1"/>
    </source>
</evidence>
<dbReference type="GO" id="GO:0005509">
    <property type="term" value="F:calcium ion binding"/>
    <property type="evidence" value="ECO:0007669"/>
    <property type="project" value="InterPro"/>
</dbReference>
<dbReference type="SUPFAM" id="SSF47874">
    <property type="entry name" value="Annexin"/>
    <property type="match status" value="1"/>
</dbReference>
<organism evidence="1 2">
    <name type="scientific">Claviceps pusilla</name>
    <dbReference type="NCBI Taxonomy" id="123648"/>
    <lineage>
        <taxon>Eukaryota</taxon>
        <taxon>Fungi</taxon>
        <taxon>Dikarya</taxon>
        <taxon>Ascomycota</taxon>
        <taxon>Pezizomycotina</taxon>
        <taxon>Sordariomycetes</taxon>
        <taxon>Hypocreomycetidae</taxon>
        <taxon>Hypocreales</taxon>
        <taxon>Clavicipitaceae</taxon>
        <taxon>Claviceps</taxon>
    </lineage>
</organism>
<feature type="non-terminal residue" evidence="1">
    <location>
        <position position="1"/>
    </location>
</feature>
<dbReference type="AlphaFoldDB" id="A0A9P7N918"/>
<accession>A0A9P7N918</accession>
<proteinExistence type="predicted"/>
<protein>
    <recommendedName>
        <fullName evidence="3">Annexin</fullName>
    </recommendedName>
</protein>